<evidence type="ECO:0000256" key="5">
    <source>
        <dbReference type="ARBA" id="ARBA00037357"/>
    </source>
</evidence>
<protein>
    <recommendedName>
        <fullName evidence="6">Pyruvate dehydrogenase complex repressor</fullName>
    </recommendedName>
</protein>
<sequence length="256" mass="28655">MPMPPPPLTASRVSDVVAEALERRILDGTFPPGTRLPAERALALELGVSRTSLRQAIQTLVARHLLSTRHGGGHYVTDSLEAPFVNPWQEMLEGHPSLQVDMLEFRDMLDSRSAALAAERATPADLDRLDHAFAAMERAYEEDDLSRTIVTDVAFHQEIADCAHNVVIRQLTAGLMRVIHKHVSRNLSHLHQRPARWSLLRGQHRAIWQAIHEHDPAKAAAAARAHITFVQDSMAESARDEEYRLGVLRHKRMGTP</sequence>
<dbReference type="Gene3D" id="1.10.10.10">
    <property type="entry name" value="Winged helix-like DNA-binding domain superfamily/Winged helix DNA-binding domain"/>
    <property type="match status" value="1"/>
</dbReference>
<dbReference type="Gene3D" id="1.20.120.530">
    <property type="entry name" value="GntR ligand-binding domain-like"/>
    <property type="match status" value="1"/>
</dbReference>
<dbReference type="InterPro" id="IPR036390">
    <property type="entry name" value="WH_DNA-bd_sf"/>
</dbReference>
<evidence type="ECO:0000256" key="3">
    <source>
        <dbReference type="ARBA" id="ARBA00023125"/>
    </source>
</evidence>
<comment type="caution">
    <text evidence="8">The sequence shown here is derived from an EMBL/GenBank/DDBJ whole genome shotgun (WGS) entry which is preliminary data.</text>
</comment>
<keyword evidence="4" id="KW-0804">Transcription</keyword>
<dbReference type="SMART" id="SM00895">
    <property type="entry name" value="FCD"/>
    <property type="match status" value="1"/>
</dbReference>
<dbReference type="SUPFAM" id="SSF46785">
    <property type="entry name" value="Winged helix' DNA-binding domain"/>
    <property type="match status" value="1"/>
</dbReference>
<gene>
    <name evidence="8" type="ORF">ACFSNB_04105</name>
</gene>
<dbReference type="Pfam" id="PF00392">
    <property type="entry name" value="GntR"/>
    <property type="match status" value="1"/>
</dbReference>
<evidence type="ECO:0000259" key="7">
    <source>
        <dbReference type="PROSITE" id="PS50949"/>
    </source>
</evidence>
<accession>A0ABW5CAJ5</accession>
<dbReference type="EMBL" id="JBHUIY010000005">
    <property type="protein sequence ID" value="MFD2232982.1"/>
    <property type="molecule type" value="Genomic_DNA"/>
</dbReference>
<dbReference type="RefSeq" id="WP_377314757.1">
    <property type="nucleotide sequence ID" value="NZ_JBHUIY010000005.1"/>
</dbReference>
<dbReference type="SMART" id="SM00345">
    <property type="entry name" value="HTH_GNTR"/>
    <property type="match status" value="1"/>
</dbReference>
<evidence type="ECO:0000256" key="1">
    <source>
        <dbReference type="ARBA" id="ARBA00022491"/>
    </source>
</evidence>
<dbReference type="InterPro" id="IPR011711">
    <property type="entry name" value="GntR_C"/>
</dbReference>
<keyword evidence="1" id="KW-0678">Repressor</keyword>
<dbReference type="CDD" id="cd07377">
    <property type="entry name" value="WHTH_GntR"/>
    <property type="match status" value="1"/>
</dbReference>
<name>A0ABW5CAJ5_9PROT</name>
<keyword evidence="2" id="KW-0805">Transcription regulation</keyword>
<dbReference type="Proteomes" id="UP001597296">
    <property type="component" value="Unassembled WGS sequence"/>
</dbReference>
<dbReference type="PANTHER" id="PTHR43537:SF34">
    <property type="entry name" value="PYRUVATE DEHYDROGENASE COMPLEX REPRESSOR"/>
    <property type="match status" value="1"/>
</dbReference>
<dbReference type="InterPro" id="IPR036388">
    <property type="entry name" value="WH-like_DNA-bd_sf"/>
</dbReference>
<dbReference type="PANTHER" id="PTHR43537">
    <property type="entry name" value="TRANSCRIPTIONAL REGULATOR, GNTR FAMILY"/>
    <property type="match status" value="1"/>
</dbReference>
<dbReference type="SUPFAM" id="SSF48008">
    <property type="entry name" value="GntR ligand-binding domain-like"/>
    <property type="match status" value="1"/>
</dbReference>
<organism evidence="8 9">
    <name type="scientific">Phaeospirillum tilakii</name>
    <dbReference type="NCBI Taxonomy" id="741673"/>
    <lineage>
        <taxon>Bacteria</taxon>
        <taxon>Pseudomonadati</taxon>
        <taxon>Pseudomonadota</taxon>
        <taxon>Alphaproteobacteria</taxon>
        <taxon>Rhodospirillales</taxon>
        <taxon>Rhodospirillaceae</taxon>
        <taxon>Phaeospirillum</taxon>
    </lineage>
</organism>
<dbReference type="InterPro" id="IPR000524">
    <property type="entry name" value="Tscrpt_reg_HTH_GntR"/>
</dbReference>
<evidence type="ECO:0000256" key="6">
    <source>
        <dbReference type="ARBA" id="ARBA00039592"/>
    </source>
</evidence>
<proteinExistence type="predicted"/>
<comment type="function">
    <text evidence="5">Transcriptional repressor for the pyruvate dehydrogenase complex genes aceEF and lpd.</text>
</comment>
<dbReference type="PROSITE" id="PS50949">
    <property type="entry name" value="HTH_GNTR"/>
    <property type="match status" value="1"/>
</dbReference>
<reference evidence="9" key="1">
    <citation type="journal article" date="2019" name="Int. J. Syst. Evol. Microbiol.">
        <title>The Global Catalogue of Microorganisms (GCM) 10K type strain sequencing project: providing services to taxonomists for standard genome sequencing and annotation.</title>
        <authorList>
            <consortium name="The Broad Institute Genomics Platform"/>
            <consortium name="The Broad Institute Genome Sequencing Center for Infectious Disease"/>
            <person name="Wu L."/>
            <person name="Ma J."/>
        </authorList>
    </citation>
    <scope>NUCLEOTIDE SEQUENCE [LARGE SCALE GENOMIC DNA]</scope>
    <source>
        <strain evidence="9">KCTC 15012</strain>
    </source>
</reference>
<evidence type="ECO:0000313" key="8">
    <source>
        <dbReference type="EMBL" id="MFD2232982.1"/>
    </source>
</evidence>
<feature type="domain" description="HTH gntR-type" evidence="7">
    <location>
        <begin position="11"/>
        <end position="79"/>
    </location>
</feature>
<evidence type="ECO:0000256" key="4">
    <source>
        <dbReference type="ARBA" id="ARBA00023163"/>
    </source>
</evidence>
<dbReference type="InterPro" id="IPR008920">
    <property type="entry name" value="TF_FadR/GntR_C"/>
</dbReference>
<evidence type="ECO:0000256" key="2">
    <source>
        <dbReference type="ARBA" id="ARBA00023015"/>
    </source>
</evidence>
<dbReference type="PRINTS" id="PR00035">
    <property type="entry name" value="HTHGNTR"/>
</dbReference>
<keyword evidence="3" id="KW-0238">DNA-binding</keyword>
<keyword evidence="9" id="KW-1185">Reference proteome</keyword>
<dbReference type="Pfam" id="PF07729">
    <property type="entry name" value="FCD"/>
    <property type="match status" value="1"/>
</dbReference>
<evidence type="ECO:0000313" key="9">
    <source>
        <dbReference type="Proteomes" id="UP001597296"/>
    </source>
</evidence>